<feature type="chain" id="PRO_5020956342" evidence="1">
    <location>
        <begin position="22"/>
        <end position="180"/>
    </location>
</feature>
<gene>
    <name evidence="3" type="ORF">DES47_102615</name>
</gene>
<dbReference type="AlphaFoldDB" id="A0A4R6QQW2"/>
<organism evidence="3 4">
    <name type="scientific">Roseateles toxinivorans</name>
    <dbReference type="NCBI Taxonomy" id="270368"/>
    <lineage>
        <taxon>Bacteria</taxon>
        <taxon>Pseudomonadati</taxon>
        <taxon>Pseudomonadota</taxon>
        <taxon>Betaproteobacteria</taxon>
        <taxon>Burkholderiales</taxon>
        <taxon>Sphaerotilaceae</taxon>
        <taxon>Roseateles</taxon>
    </lineage>
</organism>
<dbReference type="InterPro" id="IPR016087">
    <property type="entry name" value="Chalcone_isomerase"/>
</dbReference>
<feature type="domain" description="Chalcone isomerase" evidence="2">
    <location>
        <begin position="39"/>
        <end position="177"/>
    </location>
</feature>
<evidence type="ECO:0000259" key="2">
    <source>
        <dbReference type="Pfam" id="PF16036"/>
    </source>
</evidence>
<comment type="caution">
    <text evidence="3">The sequence shown here is derived from an EMBL/GenBank/DDBJ whole genome shotgun (WGS) entry which is preliminary data.</text>
</comment>
<protein>
    <submittedName>
        <fullName evidence="3">Chalcone isomerase-like protein</fullName>
    </submittedName>
</protein>
<evidence type="ECO:0000256" key="1">
    <source>
        <dbReference type="SAM" id="SignalP"/>
    </source>
</evidence>
<dbReference type="GO" id="GO:0016853">
    <property type="term" value="F:isomerase activity"/>
    <property type="evidence" value="ECO:0007669"/>
    <property type="project" value="UniProtKB-KW"/>
</dbReference>
<proteinExistence type="predicted"/>
<reference evidence="3 4" key="1">
    <citation type="submission" date="2019-03" db="EMBL/GenBank/DDBJ databases">
        <title>Genomic Encyclopedia of Type Strains, Phase IV (KMG-IV): sequencing the most valuable type-strain genomes for metagenomic binning, comparative biology and taxonomic classification.</title>
        <authorList>
            <person name="Goeker M."/>
        </authorList>
    </citation>
    <scope>NUCLEOTIDE SEQUENCE [LARGE SCALE GENOMIC DNA]</scope>
    <source>
        <strain evidence="3 4">DSM 16998</strain>
    </source>
</reference>
<dbReference type="Proteomes" id="UP000295361">
    <property type="component" value="Unassembled WGS sequence"/>
</dbReference>
<sequence>MNRRQVLLLSLPAWASAPALAQDMAPVEVRAELPRARRQGQGLMRFFGLSIYTIRLWAPEPVGAEAWAERPLALEIEYARSLDGAEIAKRSLQEMQRIGEFTAGQGEQWLAAMREAFPNVRSGDRITGFQRPGEMARFYVNGRAGKDITDALFARLFFGIWLSPRTSEPRLREALLGLSP</sequence>
<dbReference type="EMBL" id="SNXS01000002">
    <property type="protein sequence ID" value="TDP72869.1"/>
    <property type="molecule type" value="Genomic_DNA"/>
</dbReference>
<feature type="signal peptide" evidence="1">
    <location>
        <begin position="1"/>
        <end position="21"/>
    </location>
</feature>
<name>A0A4R6QQW2_9BURK</name>
<keyword evidence="4" id="KW-1185">Reference proteome</keyword>
<accession>A0A4R6QQW2</accession>
<evidence type="ECO:0000313" key="4">
    <source>
        <dbReference type="Proteomes" id="UP000295361"/>
    </source>
</evidence>
<evidence type="ECO:0000313" key="3">
    <source>
        <dbReference type="EMBL" id="TDP72869.1"/>
    </source>
</evidence>
<keyword evidence="1" id="KW-0732">Signal</keyword>
<dbReference type="InParanoid" id="A0A4R6QQW2"/>
<keyword evidence="3" id="KW-0413">Isomerase</keyword>
<dbReference type="Pfam" id="PF16036">
    <property type="entry name" value="Chalcone_3"/>
    <property type="match status" value="1"/>
</dbReference>
<dbReference type="RefSeq" id="WP_166651917.1">
    <property type="nucleotide sequence ID" value="NZ_SNXS01000002.1"/>
</dbReference>